<accession>A0ABW0P361</accession>
<evidence type="ECO:0000256" key="1">
    <source>
        <dbReference type="SAM" id="MobiDB-lite"/>
    </source>
</evidence>
<evidence type="ECO:0000256" key="2">
    <source>
        <dbReference type="SAM" id="Phobius"/>
    </source>
</evidence>
<comment type="caution">
    <text evidence="3">The sequence shown here is derived from an EMBL/GenBank/DDBJ whole genome shotgun (WGS) entry which is preliminary data.</text>
</comment>
<name>A0ABW0P361_9HYPH</name>
<dbReference type="EMBL" id="JBHSLU010000048">
    <property type="protein sequence ID" value="MFC5506726.1"/>
    <property type="molecule type" value="Genomic_DNA"/>
</dbReference>
<keyword evidence="2" id="KW-0472">Membrane</keyword>
<keyword evidence="2" id="KW-1133">Transmembrane helix</keyword>
<feature type="transmembrane region" description="Helical" evidence="2">
    <location>
        <begin position="100"/>
        <end position="126"/>
    </location>
</feature>
<keyword evidence="4" id="KW-1185">Reference proteome</keyword>
<organism evidence="3 4">
    <name type="scientific">Bosea massiliensis</name>
    <dbReference type="NCBI Taxonomy" id="151419"/>
    <lineage>
        <taxon>Bacteria</taxon>
        <taxon>Pseudomonadati</taxon>
        <taxon>Pseudomonadota</taxon>
        <taxon>Alphaproteobacteria</taxon>
        <taxon>Hyphomicrobiales</taxon>
        <taxon>Boseaceae</taxon>
        <taxon>Bosea</taxon>
    </lineage>
</organism>
<proteinExistence type="predicted"/>
<reference evidence="4" key="1">
    <citation type="journal article" date="2019" name="Int. J. Syst. Evol. Microbiol.">
        <title>The Global Catalogue of Microorganisms (GCM) 10K type strain sequencing project: providing services to taxonomists for standard genome sequencing and annotation.</title>
        <authorList>
            <consortium name="The Broad Institute Genomics Platform"/>
            <consortium name="The Broad Institute Genome Sequencing Center for Infectious Disease"/>
            <person name="Wu L."/>
            <person name="Ma J."/>
        </authorList>
    </citation>
    <scope>NUCLEOTIDE SEQUENCE [LARGE SCALE GENOMIC DNA]</scope>
    <source>
        <strain evidence="4">CCUG 43117</strain>
    </source>
</reference>
<dbReference type="RefSeq" id="WP_066721962.1">
    <property type="nucleotide sequence ID" value="NZ_JBHSLU010000048.1"/>
</dbReference>
<evidence type="ECO:0000313" key="4">
    <source>
        <dbReference type="Proteomes" id="UP001596060"/>
    </source>
</evidence>
<dbReference type="Proteomes" id="UP001596060">
    <property type="component" value="Unassembled WGS sequence"/>
</dbReference>
<sequence length="127" mass="13927">MVERRGAFERAAKLASTERREGEQDLVQRLADDFRQDPGAFDPRRLSYLSTLGWVDLLKTLEISPAGGKRPFLGGLADNPQSDQWPASGWASLRRPERSAWLAGVASGTGFGIVVLFFAFLVSLAFG</sequence>
<gene>
    <name evidence="3" type="ORF">ACFPN9_15825</name>
</gene>
<keyword evidence="2" id="KW-0812">Transmembrane</keyword>
<feature type="region of interest" description="Disordered" evidence="1">
    <location>
        <begin position="1"/>
        <end position="23"/>
    </location>
</feature>
<evidence type="ECO:0000313" key="3">
    <source>
        <dbReference type="EMBL" id="MFC5506726.1"/>
    </source>
</evidence>
<protein>
    <submittedName>
        <fullName evidence="3">Uncharacterized protein</fullName>
    </submittedName>
</protein>